<evidence type="ECO:0000313" key="1">
    <source>
        <dbReference type="EMBL" id="KAK0065171.1"/>
    </source>
</evidence>
<dbReference type="Proteomes" id="UP001233172">
    <property type="component" value="Unassembled WGS sequence"/>
</dbReference>
<keyword evidence="2" id="KW-1185">Reference proteome</keyword>
<dbReference type="AlphaFoldDB" id="A0AAD8C283"/>
<gene>
    <name evidence="1" type="ORF">Bpfe_005197</name>
</gene>
<protein>
    <submittedName>
        <fullName evidence="1">CD209 antigen-like protein E</fullName>
    </submittedName>
</protein>
<comment type="caution">
    <text evidence="1">The sequence shown here is derived from an EMBL/GenBank/DDBJ whole genome shotgun (WGS) entry which is preliminary data.</text>
</comment>
<dbReference type="EMBL" id="JASAOG010000014">
    <property type="protein sequence ID" value="KAK0065171.1"/>
    <property type="molecule type" value="Genomic_DNA"/>
</dbReference>
<sequence length="88" mass="9735">MCVSRSKSYQNFLFDSVKKLCLGGADLGSAGIKPSSRDRLYSQSTQYCDVSLGYNSTIMRTHGLCLSQHPQKPFLQLTALVLACKANW</sequence>
<proteinExistence type="predicted"/>
<accession>A0AAD8C283</accession>
<reference evidence="1" key="1">
    <citation type="journal article" date="2023" name="PLoS Negl. Trop. Dis.">
        <title>A genome sequence for Biomphalaria pfeifferi, the major vector snail for the human-infecting parasite Schistosoma mansoni.</title>
        <authorList>
            <person name="Bu L."/>
            <person name="Lu L."/>
            <person name="Laidemitt M.R."/>
            <person name="Zhang S.M."/>
            <person name="Mutuku M."/>
            <person name="Mkoji G."/>
            <person name="Steinauer M."/>
            <person name="Loker E.S."/>
        </authorList>
    </citation>
    <scope>NUCLEOTIDE SEQUENCE</scope>
    <source>
        <strain evidence="1">KasaAsao</strain>
    </source>
</reference>
<name>A0AAD8C283_BIOPF</name>
<organism evidence="1 2">
    <name type="scientific">Biomphalaria pfeifferi</name>
    <name type="common">Bloodfluke planorb</name>
    <name type="synonym">Freshwater snail</name>
    <dbReference type="NCBI Taxonomy" id="112525"/>
    <lineage>
        <taxon>Eukaryota</taxon>
        <taxon>Metazoa</taxon>
        <taxon>Spiralia</taxon>
        <taxon>Lophotrochozoa</taxon>
        <taxon>Mollusca</taxon>
        <taxon>Gastropoda</taxon>
        <taxon>Heterobranchia</taxon>
        <taxon>Euthyneura</taxon>
        <taxon>Panpulmonata</taxon>
        <taxon>Hygrophila</taxon>
        <taxon>Lymnaeoidea</taxon>
        <taxon>Planorbidae</taxon>
        <taxon>Biomphalaria</taxon>
    </lineage>
</organism>
<evidence type="ECO:0000313" key="2">
    <source>
        <dbReference type="Proteomes" id="UP001233172"/>
    </source>
</evidence>
<reference evidence="1" key="2">
    <citation type="submission" date="2023-04" db="EMBL/GenBank/DDBJ databases">
        <authorList>
            <person name="Bu L."/>
            <person name="Lu L."/>
            <person name="Laidemitt M.R."/>
            <person name="Zhang S.M."/>
            <person name="Mutuku M."/>
            <person name="Mkoji G."/>
            <person name="Steinauer M."/>
            <person name="Loker E.S."/>
        </authorList>
    </citation>
    <scope>NUCLEOTIDE SEQUENCE</scope>
    <source>
        <strain evidence="1">KasaAsao</strain>
        <tissue evidence="1">Whole Snail</tissue>
    </source>
</reference>